<dbReference type="InterPro" id="IPR036397">
    <property type="entry name" value="RNaseH_sf"/>
</dbReference>
<feature type="region of interest" description="Disordered" evidence="1">
    <location>
        <begin position="261"/>
        <end position="310"/>
    </location>
</feature>
<name>A0A9P9BK41_9PEZI</name>
<dbReference type="GO" id="GO:0003676">
    <property type="term" value="F:nucleic acid binding"/>
    <property type="evidence" value="ECO:0007669"/>
    <property type="project" value="InterPro"/>
</dbReference>
<evidence type="ECO:0000256" key="1">
    <source>
        <dbReference type="SAM" id="MobiDB-lite"/>
    </source>
</evidence>
<dbReference type="Gene3D" id="3.30.420.10">
    <property type="entry name" value="Ribonuclease H-like superfamily/Ribonuclease H"/>
    <property type="match status" value="1"/>
</dbReference>
<dbReference type="RefSeq" id="XP_046006328.1">
    <property type="nucleotide sequence ID" value="XM_046159566.1"/>
</dbReference>
<dbReference type="PANTHER" id="PTHR43040">
    <property type="entry name" value="RIBONUCLEASE D"/>
    <property type="match status" value="1"/>
</dbReference>
<evidence type="ECO:0000313" key="4">
    <source>
        <dbReference type="Proteomes" id="UP000756346"/>
    </source>
</evidence>
<feature type="domain" description="3'-5' exonuclease" evidence="2">
    <location>
        <begin position="49"/>
        <end position="173"/>
    </location>
</feature>
<dbReference type="GO" id="GO:0006139">
    <property type="term" value="P:nucleobase-containing compound metabolic process"/>
    <property type="evidence" value="ECO:0007669"/>
    <property type="project" value="InterPro"/>
</dbReference>
<organism evidence="3 4">
    <name type="scientific">Microdochium trichocladiopsis</name>
    <dbReference type="NCBI Taxonomy" id="1682393"/>
    <lineage>
        <taxon>Eukaryota</taxon>
        <taxon>Fungi</taxon>
        <taxon>Dikarya</taxon>
        <taxon>Ascomycota</taxon>
        <taxon>Pezizomycotina</taxon>
        <taxon>Sordariomycetes</taxon>
        <taxon>Xylariomycetidae</taxon>
        <taxon>Xylariales</taxon>
        <taxon>Microdochiaceae</taxon>
        <taxon>Microdochium</taxon>
    </lineage>
</organism>
<evidence type="ECO:0000313" key="3">
    <source>
        <dbReference type="EMBL" id="KAH7018061.1"/>
    </source>
</evidence>
<comment type="caution">
    <text evidence="3">The sequence shown here is derived from an EMBL/GenBank/DDBJ whole genome shotgun (WGS) entry which is preliminary data.</text>
</comment>
<protein>
    <submittedName>
        <fullName evidence="3">Ribonuclease H-like domain-containing protein</fullName>
    </submittedName>
</protein>
<dbReference type="GO" id="GO:0008408">
    <property type="term" value="F:3'-5' exonuclease activity"/>
    <property type="evidence" value="ECO:0007669"/>
    <property type="project" value="InterPro"/>
</dbReference>
<gene>
    <name evidence="3" type="ORF">B0I36DRAFT_368111</name>
</gene>
<sequence length="405" mass="43517">MWSHAGCGYLDVGPAPTAATRDKAGSKPNARVLTSAFSPLSAAATAKLISTPAELATFLAQLPETTSLYVDLEGHWLSRAGSLDIITLLSLPDGQVRLIDVCTLQHAAFSTQAATTTTKSRGRPRTTLKSILEDPAVPKYLWDVRNDADALFAHYGIALAGVTDLQLLENVARRAHPVHGHRRRYLRGLARSIETDLALTPAELALWAGTKDRVRALMEPQPGRDDEHAAKGPRQIVELAGNVISGVIPKVLLNAVRAGKRSHSLDGNSENGLDRGTPALESGGTASYPRKVTRTPRHQTSPPPGDLDLSQSVFRTRPLSLETIAYCANDVVHLPALHAEFNSRLPPTSPWHQKVREESARRVVEAQATKYDPFGARRALSPWSRLAVGPTTTTAAAAVDVAPSA</sequence>
<dbReference type="PANTHER" id="PTHR43040:SF1">
    <property type="entry name" value="RIBONUCLEASE D"/>
    <property type="match status" value="1"/>
</dbReference>
<dbReference type="Pfam" id="PF01612">
    <property type="entry name" value="DNA_pol_A_exo1"/>
    <property type="match status" value="1"/>
</dbReference>
<reference evidence="3" key="1">
    <citation type="journal article" date="2021" name="Nat. Commun.">
        <title>Genetic determinants of endophytism in the Arabidopsis root mycobiome.</title>
        <authorList>
            <person name="Mesny F."/>
            <person name="Miyauchi S."/>
            <person name="Thiergart T."/>
            <person name="Pickel B."/>
            <person name="Atanasova L."/>
            <person name="Karlsson M."/>
            <person name="Huettel B."/>
            <person name="Barry K.W."/>
            <person name="Haridas S."/>
            <person name="Chen C."/>
            <person name="Bauer D."/>
            <person name="Andreopoulos W."/>
            <person name="Pangilinan J."/>
            <person name="LaButti K."/>
            <person name="Riley R."/>
            <person name="Lipzen A."/>
            <person name="Clum A."/>
            <person name="Drula E."/>
            <person name="Henrissat B."/>
            <person name="Kohler A."/>
            <person name="Grigoriev I.V."/>
            <person name="Martin F.M."/>
            <person name="Hacquard S."/>
        </authorList>
    </citation>
    <scope>NUCLEOTIDE SEQUENCE</scope>
    <source>
        <strain evidence="3">MPI-CAGE-CH-0230</strain>
    </source>
</reference>
<accession>A0A9P9BK41</accession>
<evidence type="ECO:0000259" key="2">
    <source>
        <dbReference type="Pfam" id="PF01612"/>
    </source>
</evidence>
<dbReference type="Proteomes" id="UP000756346">
    <property type="component" value="Unassembled WGS sequence"/>
</dbReference>
<dbReference type="GeneID" id="70189112"/>
<proteinExistence type="predicted"/>
<dbReference type="InterPro" id="IPR012337">
    <property type="entry name" value="RNaseH-like_sf"/>
</dbReference>
<dbReference type="SUPFAM" id="SSF53098">
    <property type="entry name" value="Ribonuclease H-like"/>
    <property type="match status" value="1"/>
</dbReference>
<dbReference type="EMBL" id="JAGTJQ010000011">
    <property type="protein sequence ID" value="KAH7018061.1"/>
    <property type="molecule type" value="Genomic_DNA"/>
</dbReference>
<dbReference type="InterPro" id="IPR002562">
    <property type="entry name" value="3'-5'_exonuclease_dom"/>
</dbReference>
<dbReference type="OrthoDB" id="26838at2759"/>
<dbReference type="AlphaFoldDB" id="A0A9P9BK41"/>
<keyword evidence="4" id="KW-1185">Reference proteome</keyword>